<dbReference type="Proteomes" id="UP000677515">
    <property type="component" value="Chromosome"/>
</dbReference>
<dbReference type="Pfam" id="PF15607">
    <property type="entry name" value="Ntox44"/>
    <property type="match status" value="1"/>
</dbReference>
<proteinExistence type="predicted"/>
<accession>A0ABM7MVM2</accession>
<keyword evidence="3" id="KW-1185">Reference proteome</keyword>
<protein>
    <recommendedName>
        <fullName evidence="1">Bacterial toxin 44 domain-containing protein</fullName>
    </recommendedName>
</protein>
<evidence type="ECO:0000259" key="1">
    <source>
        <dbReference type="Pfam" id="PF15607"/>
    </source>
</evidence>
<feature type="domain" description="Bacterial toxin 44" evidence="1">
    <location>
        <begin position="60"/>
        <end position="126"/>
    </location>
</feature>
<sequence length="130" mass="14990">MAIIPIMPDGGFDILRKNLNEARFRSVGKNMATPTTYYWFYQKVRNRGPWDYKQRNRAWADFGNFNFGATGYAVGIPIDILLMGAGFAQKMAGTSKAEWGHWYDLPPYGDDPIDQRWINQGIDYARQHGY</sequence>
<name>A0ABM7MVM2_ERWRD</name>
<gene>
    <name evidence="2" type="ORF">ERHA53_05920</name>
</gene>
<evidence type="ECO:0000313" key="2">
    <source>
        <dbReference type="EMBL" id="BCQ33249.1"/>
    </source>
</evidence>
<organism evidence="2 3">
    <name type="scientific">Erwinia rhapontici</name>
    <name type="common">Pectobacterium rhapontici</name>
    <dbReference type="NCBI Taxonomy" id="55212"/>
    <lineage>
        <taxon>Bacteria</taxon>
        <taxon>Pseudomonadati</taxon>
        <taxon>Pseudomonadota</taxon>
        <taxon>Gammaproteobacteria</taxon>
        <taxon>Enterobacterales</taxon>
        <taxon>Erwiniaceae</taxon>
        <taxon>Erwinia</taxon>
    </lineage>
</organism>
<dbReference type="EMBL" id="AP024329">
    <property type="protein sequence ID" value="BCQ33249.1"/>
    <property type="molecule type" value="Genomic_DNA"/>
</dbReference>
<dbReference type="RefSeq" id="WP_167863405.1">
    <property type="nucleotide sequence ID" value="NZ_AP024329.1"/>
</dbReference>
<evidence type="ECO:0000313" key="3">
    <source>
        <dbReference type="Proteomes" id="UP000677515"/>
    </source>
</evidence>
<reference evidence="2 3" key="1">
    <citation type="submission" date="2021-01" db="EMBL/GenBank/DDBJ databases">
        <title>Complete genome sequence of Erwinia rhapontici MAFF 311153.</title>
        <authorList>
            <person name="Morohoshi T."/>
            <person name="Someya N."/>
        </authorList>
    </citation>
    <scope>NUCLEOTIDE SEQUENCE [LARGE SCALE GENOMIC DNA]</scope>
    <source>
        <strain evidence="2 3">MAFF 311153</strain>
    </source>
</reference>
<dbReference type="InterPro" id="IPR028946">
    <property type="entry name" value="Ntox44"/>
</dbReference>